<proteinExistence type="predicted"/>
<evidence type="ECO:0000313" key="2">
    <source>
        <dbReference type="Proteomes" id="UP000236884"/>
    </source>
</evidence>
<gene>
    <name evidence="1" type="ORF">GJW-30_1_03927</name>
</gene>
<dbReference type="EMBL" id="AP014946">
    <property type="protein sequence ID" value="BAT61370.1"/>
    <property type="molecule type" value="Genomic_DNA"/>
</dbReference>
<dbReference type="Proteomes" id="UP000236884">
    <property type="component" value="Chromosome"/>
</dbReference>
<sequence>MRAKIGKVREVVQSTIARGKVENVVQCNALPRFDISAQLLHASAPVRSSFALADKAPGRFF</sequence>
<protein>
    <submittedName>
        <fullName evidence="1">Uncharacterized protein</fullName>
    </submittedName>
</protein>
<keyword evidence="2" id="KW-1185">Reference proteome</keyword>
<dbReference type="KEGG" id="vgo:GJW-30_1_03927"/>
<evidence type="ECO:0000313" key="1">
    <source>
        <dbReference type="EMBL" id="BAT61370.1"/>
    </source>
</evidence>
<organism evidence="1 2">
    <name type="scientific">Variibacter gotjawalensis</name>
    <dbReference type="NCBI Taxonomy" id="1333996"/>
    <lineage>
        <taxon>Bacteria</taxon>
        <taxon>Pseudomonadati</taxon>
        <taxon>Pseudomonadota</taxon>
        <taxon>Alphaproteobacteria</taxon>
        <taxon>Hyphomicrobiales</taxon>
        <taxon>Nitrobacteraceae</taxon>
        <taxon>Variibacter</taxon>
    </lineage>
</organism>
<reference evidence="1 2" key="1">
    <citation type="submission" date="2015-08" db="EMBL/GenBank/DDBJ databases">
        <title>Investigation of the bacterial diversity of lava forest soil.</title>
        <authorList>
            <person name="Lee J.S."/>
        </authorList>
    </citation>
    <scope>NUCLEOTIDE SEQUENCE [LARGE SCALE GENOMIC DNA]</scope>
    <source>
        <strain evidence="1 2">GJW-30</strain>
    </source>
</reference>
<accession>A0A0S3PZK5</accession>
<dbReference type="AlphaFoldDB" id="A0A0S3PZK5"/>
<name>A0A0S3PZK5_9BRAD</name>